<dbReference type="PROSITE" id="PS51257">
    <property type="entry name" value="PROKAR_LIPOPROTEIN"/>
    <property type="match status" value="1"/>
</dbReference>
<name>A0ABU8M7U6_9PSEU</name>
<dbReference type="InterPro" id="IPR023158">
    <property type="entry name" value="YerB-like_sf"/>
</dbReference>
<feature type="domain" description="DUF3048" evidence="2">
    <location>
        <begin position="34"/>
        <end position="167"/>
    </location>
</feature>
<gene>
    <name evidence="4" type="ORF">WCD58_19785</name>
</gene>
<organism evidence="4 5">
    <name type="scientific">Actinomycetospora flava</name>
    <dbReference type="NCBI Taxonomy" id="3129232"/>
    <lineage>
        <taxon>Bacteria</taxon>
        <taxon>Bacillati</taxon>
        <taxon>Actinomycetota</taxon>
        <taxon>Actinomycetes</taxon>
        <taxon>Pseudonocardiales</taxon>
        <taxon>Pseudonocardiaceae</taxon>
        <taxon>Actinomycetospora</taxon>
    </lineage>
</organism>
<evidence type="ECO:0000313" key="4">
    <source>
        <dbReference type="EMBL" id="MEJ2863416.1"/>
    </source>
</evidence>
<evidence type="ECO:0000313" key="5">
    <source>
        <dbReference type="Proteomes" id="UP001369736"/>
    </source>
</evidence>
<keyword evidence="5" id="KW-1185">Reference proteome</keyword>
<proteinExistence type="predicted"/>
<dbReference type="SUPFAM" id="SSF159774">
    <property type="entry name" value="YerB-like"/>
    <property type="match status" value="1"/>
</dbReference>
<reference evidence="4 5" key="1">
    <citation type="submission" date="2024-03" db="EMBL/GenBank/DDBJ databases">
        <title>Actinomycetospora sp. OC33-EN07, a novel actinomycete isolated from wild orchid (Aerides multiflora).</title>
        <authorList>
            <person name="Suriyachadkun C."/>
        </authorList>
    </citation>
    <scope>NUCLEOTIDE SEQUENCE [LARGE SCALE GENOMIC DNA]</scope>
    <source>
        <strain evidence="4 5">OC33-EN07</strain>
    </source>
</reference>
<dbReference type="Pfam" id="PF17479">
    <property type="entry name" value="DUF3048_C"/>
    <property type="match status" value="1"/>
</dbReference>
<dbReference type="RefSeq" id="WP_337704779.1">
    <property type="nucleotide sequence ID" value="NZ_JBBEGM010000008.1"/>
</dbReference>
<dbReference type="Proteomes" id="UP001369736">
    <property type="component" value="Unassembled WGS sequence"/>
</dbReference>
<evidence type="ECO:0000256" key="1">
    <source>
        <dbReference type="SAM" id="SignalP"/>
    </source>
</evidence>
<dbReference type="Pfam" id="PF11258">
    <property type="entry name" value="DUF3048"/>
    <property type="match status" value="1"/>
</dbReference>
<protein>
    <submittedName>
        <fullName evidence="4">DUF3048 domain-containing protein</fullName>
    </submittedName>
</protein>
<keyword evidence="1" id="KW-0732">Signal</keyword>
<dbReference type="EMBL" id="JBBEGM010000008">
    <property type="protein sequence ID" value="MEJ2863416.1"/>
    <property type="molecule type" value="Genomic_DNA"/>
</dbReference>
<evidence type="ECO:0000259" key="3">
    <source>
        <dbReference type="Pfam" id="PF17479"/>
    </source>
</evidence>
<dbReference type="InterPro" id="IPR021416">
    <property type="entry name" value="DUF3048_N"/>
</dbReference>
<feature type="signal peptide" evidence="1">
    <location>
        <begin position="1"/>
        <end position="21"/>
    </location>
</feature>
<sequence>MPRGLLVVLATVVLAALAAMAAGCAGAGARTSPLTGTPAPAGAPVLAVKVDNSPAGRPWTGVEDADVVYVEPVEGGTTRLLAVFSSRLPPSVGPVRSARESDVTVLGAYGRPGLAFSGSAPELAGTLAGASLVPLTPQSAGAAFRRDGARRAPVNLYADPAELLSAAGGGVSPPRDIGFRFGATPSGGEVVRHRDVTFGTAELGLTWDAVRGRWLVEPGGGDAAVPATGGEPIGAATVLVQRVTTRPSAIRDAAGAVSPYAVTTGEGEAEVLRDGRAYPARWSRPTPADPTAVLGADRLPVAFAPGPVWVLLVPTDG</sequence>
<feature type="chain" id="PRO_5046552538" evidence="1">
    <location>
        <begin position="22"/>
        <end position="317"/>
    </location>
</feature>
<feature type="domain" description="DUF3048" evidence="3">
    <location>
        <begin position="196"/>
        <end position="310"/>
    </location>
</feature>
<dbReference type="InterPro" id="IPR035328">
    <property type="entry name" value="DUF3048_C"/>
</dbReference>
<comment type="caution">
    <text evidence="4">The sequence shown here is derived from an EMBL/GenBank/DDBJ whole genome shotgun (WGS) entry which is preliminary data.</text>
</comment>
<evidence type="ECO:0000259" key="2">
    <source>
        <dbReference type="Pfam" id="PF11258"/>
    </source>
</evidence>
<dbReference type="Gene3D" id="3.50.90.10">
    <property type="entry name" value="YerB-like"/>
    <property type="match status" value="1"/>
</dbReference>
<accession>A0ABU8M7U6</accession>